<comment type="caution">
    <text evidence="2">The sequence shown here is derived from an EMBL/GenBank/DDBJ whole genome shotgun (WGS) entry which is preliminary data.</text>
</comment>
<accession>A0ABQ9Z7Z9</accession>
<evidence type="ECO:0000256" key="1">
    <source>
        <dbReference type="SAM" id="MobiDB-lite"/>
    </source>
</evidence>
<dbReference type="EMBL" id="JAOYFB010000002">
    <property type="protein sequence ID" value="KAK4009019.1"/>
    <property type="molecule type" value="Genomic_DNA"/>
</dbReference>
<organism evidence="2 3">
    <name type="scientific">Daphnia magna</name>
    <dbReference type="NCBI Taxonomy" id="35525"/>
    <lineage>
        <taxon>Eukaryota</taxon>
        <taxon>Metazoa</taxon>
        <taxon>Ecdysozoa</taxon>
        <taxon>Arthropoda</taxon>
        <taxon>Crustacea</taxon>
        <taxon>Branchiopoda</taxon>
        <taxon>Diplostraca</taxon>
        <taxon>Cladocera</taxon>
        <taxon>Anomopoda</taxon>
        <taxon>Daphniidae</taxon>
        <taxon>Daphnia</taxon>
    </lineage>
</organism>
<proteinExistence type="predicted"/>
<sequence>MASSKVARRRQGSLGLPKDSPPPPTVNGAASPSQSLDNLEMIKTIGRVKVVEIKRRSCSAHLHLLDYDNEEAPG</sequence>
<protein>
    <submittedName>
        <fullName evidence="2">Uncharacterized protein</fullName>
    </submittedName>
</protein>
<feature type="compositionally biased region" description="Basic residues" evidence="1">
    <location>
        <begin position="1"/>
        <end position="11"/>
    </location>
</feature>
<reference evidence="2 3" key="1">
    <citation type="journal article" date="2023" name="Nucleic Acids Res.">
        <title>The hologenome of Daphnia magna reveals possible DNA methylation and microbiome-mediated evolution of the host genome.</title>
        <authorList>
            <person name="Chaturvedi A."/>
            <person name="Li X."/>
            <person name="Dhandapani V."/>
            <person name="Marshall H."/>
            <person name="Kissane S."/>
            <person name="Cuenca-Cambronero M."/>
            <person name="Asole G."/>
            <person name="Calvet F."/>
            <person name="Ruiz-Romero M."/>
            <person name="Marangio P."/>
            <person name="Guigo R."/>
            <person name="Rago D."/>
            <person name="Mirbahai L."/>
            <person name="Eastwood N."/>
            <person name="Colbourne J.K."/>
            <person name="Zhou J."/>
            <person name="Mallon E."/>
            <person name="Orsini L."/>
        </authorList>
    </citation>
    <scope>NUCLEOTIDE SEQUENCE [LARGE SCALE GENOMIC DNA]</scope>
    <source>
        <strain evidence="2">LRV0_1</strain>
    </source>
</reference>
<gene>
    <name evidence="2" type="ORF">OUZ56_014162</name>
</gene>
<dbReference type="Proteomes" id="UP001234178">
    <property type="component" value="Unassembled WGS sequence"/>
</dbReference>
<evidence type="ECO:0000313" key="3">
    <source>
        <dbReference type="Proteomes" id="UP001234178"/>
    </source>
</evidence>
<feature type="region of interest" description="Disordered" evidence="1">
    <location>
        <begin position="1"/>
        <end position="35"/>
    </location>
</feature>
<name>A0ABQ9Z7Z9_9CRUS</name>
<evidence type="ECO:0000313" key="2">
    <source>
        <dbReference type="EMBL" id="KAK4009019.1"/>
    </source>
</evidence>
<keyword evidence="3" id="KW-1185">Reference proteome</keyword>